<evidence type="ECO:0000313" key="3">
    <source>
        <dbReference type="EMBL" id="MFI7263057.1"/>
    </source>
</evidence>
<dbReference type="Gene3D" id="1.10.620.20">
    <property type="entry name" value="Ribonucleotide Reductase, subunit A"/>
    <property type="match status" value="1"/>
</dbReference>
<comment type="caution">
    <text evidence="3">The sequence shown here is derived from an EMBL/GenBank/DDBJ whole genome shotgun (WGS) entry which is preliminary data.</text>
</comment>
<dbReference type="CDD" id="cd03137">
    <property type="entry name" value="GATase1_AraC_1"/>
    <property type="match status" value="1"/>
</dbReference>
<evidence type="ECO:0000313" key="4">
    <source>
        <dbReference type="Proteomes" id="UP001612812"/>
    </source>
</evidence>
<protein>
    <submittedName>
        <fullName evidence="3">DJ-1/PfpI family protein</fullName>
    </submittedName>
</protein>
<accession>A0ABW7ZM86</accession>
<dbReference type="Gene3D" id="3.40.50.880">
    <property type="match status" value="1"/>
</dbReference>
<dbReference type="InterPro" id="IPR012348">
    <property type="entry name" value="RNR-like"/>
</dbReference>
<dbReference type="InterPro" id="IPR011017">
    <property type="entry name" value="TRASH_dom"/>
</dbReference>
<dbReference type="EMBL" id="JBITLE010000003">
    <property type="protein sequence ID" value="MFI7263057.1"/>
    <property type="molecule type" value="Genomic_DNA"/>
</dbReference>
<dbReference type="SUPFAM" id="SSF47240">
    <property type="entry name" value="Ferritin-like"/>
    <property type="match status" value="1"/>
</dbReference>
<feature type="compositionally biased region" description="Acidic residues" evidence="1">
    <location>
        <begin position="1"/>
        <end position="12"/>
    </location>
</feature>
<dbReference type="RefSeq" id="WP_396768965.1">
    <property type="nucleotide sequence ID" value="NZ_JBITLA010000003.1"/>
</dbReference>
<dbReference type="InterPro" id="IPR002818">
    <property type="entry name" value="DJ-1/PfpI"/>
</dbReference>
<proteinExistence type="predicted"/>
<dbReference type="Pfam" id="PF01965">
    <property type="entry name" value="DJ-1_PfpI"/>
    <property type="match status" value="1"/>
</dbReference>
<sequence length="288" mass="30695">MSTTFDDSEPADEQPVPDGRLTAPLDPPATGDITVAFLIAAGTELVDLAGPWGVFEYVHLADGRNPFTLYTVAATTGPVRISGGMVLVPGHDLDSAPPPDVVVVPATDNEHLAPEALEWLRRVHQDTAVTMSVCNGSFLLAQAGLLDGRTATAHHGGYAALRATFPDVTVVRGRRYVEDGRIATAGGLTSGIDLALRVVERYFGRDVARQTATELEYQGTGWMHPSSNSQFATRPVSSPGRPLCPVCEMPVSTETSFAAEYDGVTRYFCGSWCERQFAGAPERFVGAG</sequence>
<dbReference type="InterPro" id="IPR029062">
    <property type="entry name" value="Class_I_gatase-like"/>
</dbReference>
<keyword evidence="4" id="KW-1185">Reference proteome</keyword>
<reference evidence="3 4" key="1">
    <citation type="submission" date="2024-10" db="EMBL/GenBank/DDBJ databases">
        <title>The Natural Products Discovery Center: Release of the First 8490 Sequenced Strains for Exploring Actinobacteria Biosynthetic Diversity.</title>
        <authorList>
            <person name="Kalkreuter E."/>
            <person name="Kautsar S.A."/>
            <person name="Yang D."/>
            <person name="Bader C.D."/>
            <person name="Teijaro C.N."/>
            <person name="Fluegel L."/>
            <person name="Davis C.M."/>
            <person name="Simpson J.R."/>
            <person name="Lauterbach L."/>
            <person name="Steele A.D."/>
            <person name="Gui C."/>
            <person name="Meng S."/>
            <person name="Li G."/>
            <person name="Viehrig K."/>
            <person name="Ye F."/>
            <person name="Su P."/>
            <person name="Kiefer A.F."/>
            <person name="Nichols A."/>
            <person name="Cepeda A.J."/>
            <person name="Yan W."/>
            <person name="Fan B."/>
            <person name="Jiang Y."/>
            <person name="Adhikari A."/>
            <person name="Zheng C.-J."/>
            <person name="Schuster L."/>
            <person name="Cowan T.M."/>
            <person name="Smanski M.J."/>
            <person name="Chevrette M.G."/>
            <person name="De Carvalho L.P.S."/>
            <person name="Shen B."/>
        </authorList>
    </citation>
    <scope>NUCLEOTIDE SEQUENCE [LARGE SCALE GENOMIC DNA]</scope>
    <source>
        <strain evidence="3 4">NPDC049845</strain>
    </source>
</reference>
<dbReference type="SMART" id="SM00746">
    <property type="entry name" value="TRASH"/>
    <property type="match status" value="1"/>
</dbReference>
<dbReference type="PANTHER" id="PTHR43130:SF3">
    <property type="entry name" value="HTH-TYPE TRANSCRIPTIONAL REGULATOR RV1931C"/>
    <property type="match status" value="1"/>
</dbReference>
<evidence type="ECO:0000259" key="2">
    <source>
        <dbReference type="SMART" id="SM00746"/>
    </source>
</evidence>
<feature type="region of interest" description="Disordered" evidence="1">
    <location>
        <begin position="1"/>
        <end position="27"/>
    </location>
</feature>
<evidence type="ECO:0000256" key="1">
    <source>
        <dbReference type="SAM" id="MobiDB-lite"/>
    </source>
</evidence>
<dbReference type="Proteomes" id="UP001612812">
    <property type="component" value="Unassembled WGS sequence"/>
</dbReference>
<dbReference type="PANTHER" id="PTHR43130">
    <property type="entry name" value="ARAC-FAMILY TRANSCRIPTIONAL REGULATOR"/>
    <property type="match status" value="1"/>
</dbReference>
<dbReference type="InterPro" id="IPR052158">
    <property type="entry name" value="INH-QAR"/>
</dbReference>
<dbReference type="InterPro" id="IPR009078">
    <property type="entry name" value="Ferritin-like_SF"/>
</dbReference>
<dbReference type="SUPFAM" id="SSF52317">
    <property type="entry name" value="Class I glutamine amidotransferase-like"/>
    <property type="match status" value="1"/>
</dbReference>
<feature type="domain" description="TRASH" evidence="2">
    <location>
        <begin position="244"/>
        <end position="281"/>
    </location>
</feature>
<organism evidence="3 4">
    <name type="scientific">Micromonospora maritima</name>
    <dbReference type="NCBI Taxonomy" id="986711"/>
    <lineage>
        <taxon>Bacteria</taxon>
        <taxon>Bacillati</taxon>
        <taxon>Actinomycetota</taxon>
        <taxon>Actinomycetes</taxon>
        <taxon>Micromonosporales</taxon>
        <taxon>Micromonosporaceae</taxon>
        <taxon>Micromonospora</taxon>
    </lineage>
</organism>
<gene>
    <name evidence="3" type="ORF">ACIBP4_12250</name>
</gene>
<name>A0ABW7ZM86_9ACTN</name>